<organism evidence="2 3">
    <name type="scientific">Thermomonas brevis</name>
    <dbReference type="NCBI Taxonomy" id="215691"/>
    <lineage>
        <taxon>Bacteria</taxon>
        <taxon>Pseudomonadati</taxon>
        <taxon>Pseudomonadota</taxon>
        <taxon>Gammaproteobacteria</taxon>
        <taxon>Lysobacterales</taxon>
        <taxon>Lysobacteraceae</taxon>
        <taxon>Thermomonas</taxon>
    </lineage>
</organism>
<accession>A0A7G9QUA7</accession>
<gene>
    <name evidence="2" type="ORF">H9L17_01815</name>
</gene>
<evidence type="ECO:0000313" key="2">
    <source>
        <dbReference type="EMBL" id="QNN46932.1"/>
    </source>
</evidence>
<dbReference type="RefSeq" id="WP_187570680.1">
    <property type="nucleotide sequence ID" value="NZ_CP060711.1"/>
</dbReference>
<dbReference type="AlphaFoldDB" id="A0A7G9QUA7"/>
<dbReference type="EMBL" id="CP060711">
    <property type="protein sequence ID" value="QNN46932.1"/>
    <property type="molecule type" value="Genomic_DNA"/>
</dbReference>
<feature type="signal peptide" evidence="1">
    <location>
        <begin position="1"/>
        <end position="18"/>
    </location>
</feature>
<dbReference type="KEGG" id="tbv:H9L17_01815"/>
<keyword evidence="1" id="KW-0732">Signal</keyword>
<name>A0A7G9QUA7_9GAMM</name>
<evidence type="ECO:0000313" key="3">
    <source>
        <dbReference type="Proteomes" id="UP000515977"/>
    </source>
</evidence>
<protein>
    <recommendedName>
        <fullName evidence="4">Sel1 repeat family protein</fullName>
    </recommendedName>
</protein>
<proteinExistence type="predicted"/>
<feature type="chain" id="PRO_5029017102" description="Sel1 repeat family protein" evidence="1">
    <location>
        <begin position="19"/>
        <end position="206"/>
    </location>
</feature>
<evidence type="ECO:0008006" key="4">
    <source>
        <dbReference type="Google" id="ProtNLM"/>
    </source>
</evidence>
<reference evidence="2 3" key="1">
    <citation type="submission" date="2020-08" db="EMBL/GenBank/DDBJ databases">
        <title>Genome sequence of Thermomonas brevis KACC 16975T.</title>
        <authorList>
            <person name="Hyun D.-W."/>
            <person name="Bae J.-W."/>
        </authorList>
    </citation>
    <scope>NUCLEOTIDE SEQUENCE [LARGE SCALE GENOMIC DNA]</scope>
    <source>
        <strain evidence="2 3">KACC 16975</strain>
    </source>
</reference>
<evidence type="ECO:0000256" key="1">
    <source>
        <dbReference type="SAM" id="SignalP"/>
    </source>
</evidence>
<dbReference type="Proteomes" id="UP000515977">
    <property type="component" value="Chromosome"/>
</dbReference>
<keyword evidence="3" id="KW-1185">Reference proteome</keyword>
<sequence>MNSILFALLLAAAGTASAAEPLKPADNPELAQLFRQDQADRDAADIDWNAVGPRDQARKARVQALLEAGAVRSAADHYHAAMVFQHGDSLADYRLANALAVLAMAQAPDDSHYRWLVGASWDRLLMRQLQPQWYGTQYKGDAKGLYLYPVAKDAVTDEERKAMVGHTLAEELAHVAEAAKEMGLPVRAAAPTIEELRRESTTSEAP</sequence>